<gene>
    <name evidence="1" type="ORF">RsS93_60570</name>
</gene>
<evidence type="ECO:0000313" key="2">
    <source>
        <dbReference type="Proteomes" id="UP000390335"/>
    </source>
</evidence>
<comment type="caution">
    <text evidence="1">The sequence shown here is derived from an EMBL/GenBank/DDBJ whole genome shotgun (WGS) entry which is preliminary data.</text>
</comment>
<accession>A0ABQ0ZE07</accession>
<name>A0ABQ0ZE07_9HYPH</name>
<dbReference type="Proteomes" id="UP000390335">
    <property type="component" value="Unassembled WGS sequence"/>
</dbReference>
<organism evidence="1 2">
    <name type="scientific">Rhizobium dioscoreae</name>
    <dbReference type="NCBI Taxonomy" id="2653122"/>
    <lineage>
        <taxon>Bacteria</taxon>
        <taxon>Pseudomonadati</taxon>
        <taxon>Pseudomonadota</taxon>
        <taxon>Alphaproteobacteria</taxon>
        <taxon>Hyphomicrobiales</taxon>
        <taxon>Rhizobiaceae</taxon>
        <taxon>Rhizobium/Agrobacterium group</taxon>
        <taxon>Rhizobium</taxon>
    </lineage>
</organism>
<proteinExistence type="predicted"/>
<sequence length="59" mass="6842">MHFAYPDGMDEPHSRAAIQPAVNPVTFAAARMHPCRHGFFDTLEIRLTFRFIRPSEDLR</sequence>
<dbReference type="EMBL" id="BLAJ01000018">
    <property type="protein sequence ID" value="GES53443.1"/>
    <property type="molecule type" value="Genomic_DNA"/>
</dbReference>
<protein>
    <submittedName>
        <fullName evidence="1">Uncharacterized protein</fullName>
    </submittedName>
</protein>
<evidence type="ECO:0000313" key="1">
    <source>
        <dbReference type="EMBL" id="GES53443.1"/>
    </source>
</evidence>
<reference evidence="1 2" key="1">
    <citation type="journal article" date="2020" name="Genome Biol. Evol.">
        <title>Rhizobium dioscoreae sp. nov., a plant growth-promoting bacterium isolated from yam (Dioscorea species).</title>
        <authorList>
            <person name="Ouyabe M."/>
            <person name="Tanaka N."/>
            <person name="Shiwa Y."/>
            <person name="Fujita N."/>
            <person name="Kikuno H."/>
            <person name="Babil P."/>
            <person name="Shiwachi H."/>
        </authorList>
    </citation>
    <scope>NUCLEOTIDE SEQUENCE [LARGE SCALE GENOMIC DNA]</scope>
    <source>
        <strain evidence="1 2">S-93</strain>
    </source>
</reference>
<keyword evidence="2" id="KW-1185">Reference proteome</keyword>